<dbReference type="EMBL" id="JAVFWL010000004">
    <property type="protein sequence ID" value="KAK6748044.1"/>
    <property type="molecule type" value="Genomic_DNA"/>
</dbReference>
<reference evidence="1 2" key="1">
    <citation type="submission" date="2023-08" db="EMBL/GenBank/DDBJ databases">
        <title>A Necator americanus chromosomal reference genome.</title>
        <authorList>
            <person name="Ilik V."/>
            <person name="Petrzelkova K.J."/>
            <person name="Pardy F."/>
            <person name="Fuh T."/>
            <person name="Niatou-Singa F.S."/>
            <person name="Gouil Q."/>
            <person name="Baker L."/>
            <person name="Ritchie M.E."/>
            <person name="Jex A.R."/>
            <person name="Gazzola D."/>
            <person name="Li H."/>
            <person name="Toshio Fujiwara R."/>
            <person name="Zhan B."/>
            <person name="Aroian R.V."/>
            <person name="Pafco B."/>
            <person name="Schwarz E.M."/>
        </authorList>
    </citation>
    <scope>NUCLEOTIDE SEQUENCE [LARGE SCALE GENOMIC DNA]</scope>
    <source>
        <strain evidence="1 2">Aroian</strain>
        <tissue evidence="1">Whole animal</tissue>
    </source>
</reference>
<proteinExistence type="predicted"/>
<sequence>MFCSVITCSSKPMCGGTSIKFTKLTFRIYSQTPQLSWLHPLLLSYPSSFRSIELASIYRLLFVARCRGYAEVCSGPITQLSALTLPNNVAQETLNHLRTHHL</sequence>
<protein>
    <submittedName>
        <fullName evidence="1">Uncharacterized protein</fullName>
    </submittedName>
</protein>
<evidence type="ECO:0000313" key="1">
    <source>
        <dbReference type="EMBL" id="KAK6748044.1"/>
    </source>
</evidence>
<organism evidence="1 2">
    <name type="scientific">Necator americanus</name>
    <name type="common">Human hookworm</name>
    <dbReference type="NCBI Taxonomy" id="51031"/>
    <lineage>
        <taxon>Eukaryota</taxon>
        <taxon>Metazoa</taxon>
        <taxon>Ecdysozoa</taxon>
        <taxon>Nematoda</taxon>
        <taxon>Chromadorea</taxon>
        <taxon>Rhabditida</taxon>
        <taxon>Rhabditina</taxon>
        <taxon>Rhabditomorpha</taxon>
        <taxon>Strongyloidea</taxon>
        <taxon>Ancylostomatidae</taxon>
        <taxon>Bunostominae</taxon>
        <taxon>Necator</taxon>
    </lineage>
</organism>
<dbReference type="Proteomes" id="UP001303046">
    <property type="component" value="Unassembled WGS sequence"/>
</dbReference>
<keyword evidence="2" id="KW-1185">Reference proteome</keyword>
<name>A0ABR1DC66_NECAM</name>
<comment type="caution">
    <text evidence="1">The sequence shown here is derived from an EMBL/GenBank/DDBJ whole genome shotgun (WGS) entry which is preliminary data.</text>
</comment>
<gene>
    <name evidence="1" type="primary">Necator_chrIV.g14243</name>
    <name evidence="1" type="ORF">RB195_000949</name>
</gene>
<accession>A0ABR1DC66</accession>
<evidence type="ECO:0000313" key="2">
    <source>
        <dbReference type="Proteomes" id="UP001303046"/>
    </source>
</evidence>